<proteinExistence type="inferred from homology"/>
<feature type="domain" description="Glucose-methanol-choline oxidoreductase N-terminal" evidence="5">
    <location>
        <begin position="17"/>
        <end position="244"/>
    </location>
</feature>
<gene>
    <name evidence="6" type="ORF">DXG03_003341</name>
</gene>
<accession>A0A9P7G1N7</accession>
<dbReference type="SUPFAM" id="SSF51905">
    <property type="entry name" value="FAD/NAD(P)-binding domain"/>
    <property type="match status" value="1"/>
</dbReference>
<dbReference type="InterPro" id="IPR036188">
    <property type="entry name" value="FAD/NAD-bd_sf"/>
</dbReference>
<keyword evidence="3" id="KW-0285">Flavoprotein</keyword>
<dbReference type="Pfam" id="PF00732">
    <property type="entry name" value="GMC_oxred_N"/>
    <property type="match status" value="1"/>
</dbReference>
<organism evidence="6 7">
    <name type="scientific">Asterophora parasitica</name>
    <dbReference type="NCBI Taxonomy" id="117018"/>
    <lineage>
        <taxon>Eukaryota</taxon>
        <taxon>Fungi</taxon>
        <taxon>Dikarya</taxon>
        <taxon>Basidiomycota</taxon>
        <taxon>Agaricomycotina</taxon>
        <taxon>Agaricomycetes</taxon>
        <taxon>Agaricomycetidae</taxon>
        <taxon>Agaricales</taxon>
        <taxon>Tricholomatineae</taxon>
        <taxon>Lyophyllaceae</taxon>
        <taxon>Asterophora</taxon>
    </lineage>
</organism>
<evidence type="ECO:0000313" key="6">
    <source>
        <dbReference type="EMBL" id="KAG5642264.1"/>
    </source>
</evidence>
<evidence type="ECO:0000256" key="3">
    <source>
        <dbReference type="ARBA" id="ARBA00022630"/>
    </source>
</evidence>
<evidence type="ECO:0000256" key="2">
    <source>
        <dbReference type="ARBA" id="ARBA00010790"/>
    </source>
</evidence>
<dbReference type="InterPro" id="IPR000172">
    <property type="entry name" value="GMC_OxRdtase_N"/>
</dbReference>
<dbReference type="PANTHER" id="PTHR11552:SF147">
    <property type="entry name" value="CHOLINE DEHYDROGENASE, MITOCHONDRIAL"/>
    <property type="match status" value="1"/>
</dbReference>
<dbReference type="Gene3D" id="3.30.560.10">
    <property type="entry name" value="Glucose Oxidase, domain 3"/>
    <property type="match status" value="1"/>
</dbReference>
<evidence type="ECO:0000259" key="5">
    <source>
        <dbReference type="Pfam" id="PF00732"/>
    </source>
</evidence>
<dbReference type="PANTHER" id="PTHR11552">
    <property type="entry name" value="GLUCOSE-METHANOL-CHOLINE GMC OXIDOREDUCTASE"/>
    <property type="match status" value="1"/>
</dbReference>
<comment type="cofactor">
    <cofactor evidence="1">
        <name>FAD</name>
        <dbReference type="ChEBI" id="CHEBI:57692"/>
    </cofactor>
</comment>
<dbReference type="GO" id="GO:0050660">
    <property type="term" value="F:flavin adenine dinucleotide binding"/>
    <property type="evidence" value="ECO:0007669"/>
    <property type="project" value="InterPro"/>
</dbReference>
<comment type="similarity">
    <text evidence="2">Belongs to the GMC oxidoreductase family.</text>
</comment>
<evidence type="ECO:0000256" key="4">
    <source>
        <dbReference type="ARBA" id="ARBA00022827"/>
    </source>
</evidence>
<evidence type="ECO:0000256" key="1">
    <source>
        <dbReference type="ARBA" id="ARBA00001974"/>
    </source>
</evidence>
<keyword evidence="7" id="KW-1185">Reference proteome</keyword>
<evidence type="ECO:0000313" key="7">
    <source>
        <dbReference type="Proteomes" id="UP000775547"/>
    </source>
</evidence>
<comment type="caution">
    <text evidence="6">The sequence shown here is derived from an EMBL/GenBank/DDBJ whole genome shotgun (WGS) entry which is preliminary data.</text>
</comment>
<dbReference type="Gene3D" id="3.50.50.60">
    <property type="entry name" value="FAD/NAD(P)-binding domain"/>
    <property type="match status" value="1"/>
</dbReference>
<sequence length="250" mass="27598">MHQLRILSDLPTTSTHYDFIVVGGGTAGNVTNRLSENPAWRILVIESGPSHEGVLQTSVPFFFNRFFRQSQYNWTFTTTPQQALHGRITEYPQGHILGGGTSTKGMFYTRGSSSDFDRFARVTGNPGWSWENLQPYIRNNEQWATPADSHDAIGKFDPSVNGVDGIDAVTLPGLSRAADALMVQASRELVGDFPFNQDMNSGSPLGLGWIPSTIKGGKRSSSATPHLVERKNLDVLFNTRVTRFFRTGDS</sequence>
<name>A0A9P7G1N7_9AGAR</name>
<dbReference type="AlphaFoldDB" id="A0A9P7G1N7"/>
<keyword evidence="4" id="KW-0274">FAD</keyword>
<dbReference type="EMBL" id="JABCKV010000201">
    <property type="protein sequence ID" value="KAG5642264.1"/>
    <property type="molecule type" value="Genomic_DNA"/>
</dbReference>
<dbReference type="InterPro" id="IPR012132">
    <property type="entry name" value="GMC_OxRdtase"/>
</dbReference>
<dbReference type="OrthoDB" id="269227at2759"/>
<reference evidence="6" key="2">
    <citation type="submission" date="2021-10" db="EMBL/GenBank/DDBJ databases">
        <title>Phylogenomics reveals ancestral predisposition of the termite-cultivated fungus Termitomyces towards a domesticated lifestyle.</title>
        <authorList>
            <person name="Auxier B."/>
            <person name="Grum-Grzhimaylo A."/>
            <person name="Cardenas M.E."/>
            <person name="Lodge J.D."/>
            <person name="Laessoe T."/>
            <person name="Pedersen O."/>
            <person name="Smith M.E."/>
            <person name="Kuyper T.W."/>
            <person name="Franco-Molano E.A."/>
            <person name="Baroni T.J."/>
            <person name="Aanen D.K."/>
        </authorList>
    </citation>
    <scope>NUCLEOTIDE SEQUENCE</scope>
    <source>
        <strain evidence="6">AP01</strain>
        <tissue evidence="6">Mycelium</tissue>
    </source>
</reference>
<protein>
    <recommendedName>
        <fullName evidence="5">Glucose-methanol-choline oxidoreductase N-terminal domain-containing protein</fullName>
    </recommendedName>
</protein>
<dbReference type="GO" id="GO:0016614">
    <property type="term" value="F:oxidoreductase activity, acting on CH-OH group of donors"/>
    <property type="evidence" value="ECO:0007669"/>
    <property type="project" value="InterPro"/>
</dbReference>
<dbReference type="Proteomes" id="UP000775547">
    <property type="component" value="Unassembled WGS sequence"/>
</dbReference>
<reference evidence="6" key="1">
    <citation type="submission" date="2020-07" db="EMBL/GenBank/DDBJ databases">
        <authorList>
            <person name="Nieuwenhuis M."/>
            <person name="Van De Peppel L.J.J."/>
        </authorList>
    </citation>
    <scope>NUCLEOTIDE SEQUENCE</scope>
    <source>
        <strain evidence="6">AP01</strain>
        <tissue evidence="6">Mycelium</tissue>
    </source>
</reference>